<proteinExistence type="predicted"/>
<sequence length="249" mass="24717">MDTPAARHPERTDPPTGHPGEPHAASAASRLNWLRAGVLGANDGVVSTSGLVIGVAAASASDSAILAAGMAGLAAGALSMGVGEYVSVSTQRDTETALLAKERHELATMPEEELEELAALYAAKGLDPELAREVAVQLTAHDALGAHAEVELGLDEDELTNPWQAAAASMLAFTLGALIPLLTILLLPPSVRVAGTAVAAAAALALAGWSSAVLGGAAIGRAVARNVGGGILAMAITYGVGALVGTSVG</sequence>
<evidence type="ECO:0008006" key="9">
    <source>
        <dbReference type="Google" id="ProtNLM"/>
    </source>
</evidence>
<keyword evidence="2 6" id="KW-0812">Transmembrane</keyword>
<evidence type="ECO:0000256" key="5">
    <source>
        <dbReference type="SAM" id="MobiDB-lite"/>
    </source>
</evidence>
<dbReference type="GO" id="GO:0030026">
    <property type="term" value="P:intracellular manganese ion homeostasis"/>
    <property type="evidence" value="ECO:0007669"/>
    <property type="project" value="InterPro"/>
</dbReference>
<comment type="subcellular location">
    <subcellularLocation>
        <location evidence="1">Endomembrane system</location>
        <topology evidence="1">Multi-pass membrane protein</topology>
    </subcellularLocation>
</comment>
<evidence type="ECO:0000256" key="2">
    <source>
        <dbReference type="ARBA" id="ARBA00022692"/>
    </source>
</evidence>
<dbReference type="EMBL" id="PKIZ01000010">
    <property type="protein sequence ID" value="PKZ41672.1"/>
    <property type="molecule type" value="Genomic_DNA"/>
</dbReference>
<dbReference type="InterPro" id="IPR008217">
    <property type="entry name" value="Ccc1_fam"/>
</dbReference>
<feature type="transmembrane region" description="Helical" evidence="6">
    <location>
        <begin position="165"/>
        <end position="187"/>
    </location>
</feature>
<protein>
    <recommendedName>
        <fullName evidence="9">VIT family protein</fullName>
    </recommendedName>
</protein>
<gene>
    <name evidence="7" type="ORF">CYJ76_06310</name>
</gene>
<dbReference type="Pfam" id="PF01988">
    <property type="entry name" value="VIT1"/>
    <property type="match status" value="1"/>
</dbReference>
<dbReference type="Proteomes" id="UP000234206">
    <property type="component" value="Unassembled WGS sequence"/>
</dbReference>
<feature type="transmembrane region" description="Helical" evidence="6">
    <location>
        <begin position="227"/>
        <end position="248"/>
    </location>
</feature>
<accession>A0A2I1PAL8</accession>
<dbReference type="GO" id="GO:0005384">
    <property type="term" value="F:manganese ion transmembrane transporter activity"/>
    <property type="evidence" value="ECO:0007669"/>
    <property type="project" value="InterPro"/>
</dbReference>
<dbReference type="PANTHER" id="PTHR31851">
    <property type="entry name" value="FE(2+)/MN(2+) TRANSPORTER PCL1"/>
    <property type="match status" value="1"/>
</dbReference>
<comment type="caution">
    <text evidence="7">The sequence shown here is derived from an EMBL/GenBank/DDBJ whole genome shotgun (WGS) entry which is preliminary data.</text>
</comment>
<evidence type="ECO:0000256" key="3">
    <source>
        <dbReference type="ARBA" id="ARBA00022989"/>
    </source>
</evidence>
<reference evidence="7 8" key="1">
    <citation type="submission" date="2017-12" db="EMBL/GenBank/DDBJ databases">
        <title>Phylogenetic diversity of female urinary microbiome.</title>
        <authorList>
            <person name="Thomas-White K."/>
            <person name="Wolfe A.J."/>
        </authorList>
    </citation>
    <scope>NUCLEOTIDE SEQUENCE [LARGE SCALE GENOMIC DNA]</scope>
    <source>
        <strain evidence="7 8">UMB1298</strain>
    </source>
</reference>
<name>A0A2I1PAL8_9MICO</name>
<dbReference type="AlphaFoldDB" id="A0A2I1PAL8"/>
<evidence type="ECO:0000256" key="6">
    <source>
        <dbReference type="SAM" id="Phobius"/>
    </source>
</evidence>
<evidence type="ECO:0000256" key="4">
    <source>
        <dbReference type="ARBA" id="ARBA00023136"/>
    </source>
</evidence>
<dbReference type="OrthoDB" id="188924at2"/>
<feature type="region of interest" description="Disordered" evidence="5">
    <location>
        <begin position="1"/>
        <end position="26"/>
    </location>
</feature>
<dbReference type="RefSeq" id="WP_070706194.1">
    <property type="nucleotide sequence ID" value="NZ_JBHLVH010000028.1"/>
</dbReference>
<feature type="transmembrane region" description="Helical" evidence="6">
    <location>
        <begin position="193"/>
        <end position="215"/>
    </location>
</feature>
<keyword evidence="8" id="KW-1185">Reference proteome</keyword>
<organism evidence="7 8">
    <name type="scientific">Kytococcus schroeteri</name>
    <dbReference type="NCBI Taxonomy" id="138300"/>
    <lineage>
        <taxon>Bacteria</taxon>
        <taxon>Bacillati</taxon>
        <taxon>Actinomycetota</taxon>
        <taxon>Actinomycetes</taxon>
        <taxon>Micrococcales</taxon>
        <taxon>Kytococcaceae</taxon>
        <taxon>Kytococcus</taxon>
    </lineage>
</organism>
<feature type="compositionally biased region" description="Basic and acidic residues" evidence="5">
    <location>
        <begin position="1"/>
        <end position="13"/>
    </location>
</feature>
<keyword evidence="3 6" id="KW-1133">Transmembrane helix</keyword>
<keyword evidence="4 6" id="KW-0472">Membrane</keyword>
<evidence type="ECO:0000313" key="8">
    <source>
        <dbReference type="Proteomes" id="UP000234206"/>
    </source>
</evidence>
<evidence type="ECO:0000256" key="1">
    <source>
        <dbReference type="ARBA" id="ARBA00004127"/>
    </source>
</evidence>
<dbReference type="GO" id="GO:0012505">
    <property type="term" value="C:endomembrane system"/>
    <property type="evidence" value="ECO:0007669"/>
    <property type="project" value="UniProtKB-SubCell"/>
</dbReference>
<evidence type="ECO:0000313" key="7">
    <source>
        <dbReference type="EMBL" id="PKZ41672.1"/>
    </source>
</evidence>